<dbReference type="InterPro" id="IPR038726">
    <property type="entry name" value="PDDEXK_AddAB-type"/>
</dbReference>
<comment type="caution">
    <text evidence="10">The sequence shown here is derived from an EMBL/GenBank/DDBJ whole genome shotgun (WGS) entry which is preliminary data.</text>
</comment>
<keyword evidence="7" id="KW-0238">DNA-binding</keyword>
<keyword evidence="5" id="KW-0269">Exonuclease</keyword>
<dbReference type="GO" id="GO:0003677">
    <property type="term" value="F:DNA binding"/>
    <property type="evidence" value="ECO:0007669"/>
    <property type="project" value="UniProtKB-KW"/>
</dbReference>
<gene>
    <name evidence="10" type="ORF">GCM10009021_28450</name>
</gene>
<keyword evidence="3" id="KW-0227">DNA damage</keyword>
<dbReference type="InterPro" id="IPR011604">
    <property type="entry name" value="PDDEXK-like_dom_sf"/>
</dbReference>
<evidence type="ECO:0000256" key="1">
    <source>
        <dbReference type="ARBA" id="ARBA00022722"/>
    </source>
</evidence>
<evidence type="ECO:0000259" key="9">
    <source>
        <dbReference type="Pfam" id="PF12705"/>
    </source>
</evidence>
<dbReference type="EMBL" id="BMOQ01000008">
    <property type="protein sequence ID" value="GGN24907.1"/>
    <property type="molecule type" value="Genomic_DNA"/>
</dbReference>
<feature type="domain" description="PD-(D/E)XK endonuclease-like" evidence="9">
    <location>
        <begin position="761"/>
        <end position="1098"/>
    </location>
</feature>
<keyword evidence="11" id="KW-1185">Reference proteome</keyword>
<evidence type="ECO:0000313" key="10">
    <source>
        <dbReference type="EMBL" id="GGN24907.1"/>
    </source>
</evidence>
<evidence type="ECO:0000256" key="8">
    <source>
        <dbReference type="ARBA" id="ARBA00023204"/>
    </source>
</evidence>
<protein>
    <recommendedName>
        <fullName evidence="9">PD-(D/E)XK endonuclease-like domain-containing protein</fullName>
    </recommendedName>
</protein>
<dbReference type="Proteomes" id="UP000608850">
    <property type="component" value="Unassembled WGS sequence"/>
</dbReference>
<dbReference type="PANTHER" id="PTHR30591">
    <property type="entry name" value="RECBCD ENZYME SUBUNIT RECC"/>
    <property type="match status" value="1"/>
</dbReference>
<dbReference type="GO" id="GO:0004527">
    <property type="term" value="F:exonuclease activity"/>
    <property type="evidence" value="ECO:0007669"/>
    <property type="project" value="UniProtKB-KW"/>
</dbReference>
<keyword evidence="1" id="KW-0540">Nuclease</keyword>
<evidence type="ECO:0000256" key="5">
    <source>
        <dbReference type="ARBA" id="ARBA00022839"/>
    </source>
</evidence>
<sequence length="1138" mass="123716">MSDTRTLLSGPDPDGVTEQAFAWAAETAGEEPGSVLCLTQSGERATTLSSRWRADHDQLRLTCTTLDGYVSECFERATGELAQSTLTRAQRFRLVEAAIEQYGAATSDGPFAAVESPSNDLIDQVQGIFSLLEYAGYDSPDAIEGALSAAGHHGSDAVDPDALYGAFRETPAPGEKTPLDAQATAFADLYTEYERLRGDLHPSWRRTVADQYLTLLDDDALLDAVPDAADVVVLDGLTRLAPAEREIVARLSRAYPTVAVLPLVHDSLDGVGIDAGLERALSVYRTLDFDLDYRTSRRVDDVRLDTVRQLYEPSTDSETHTADQADLTFAEPATEREEVRATARRIRDLLERGVDPSDIGVVVTDRATYRSVLAEVLPAYDVPFTFVNEIGIEQTLVGDAARALLDLAGDAPSVAPLRTLAANTLGSLTQVGIEPNVIERTAEDTPDDTLENLLDTLDELDDPGADETASALRTLRDALDGETQSLASFVDDLRTILSDLGVGDAVDDYQARSDGSRRPEYERSAWRAIERVLASFEGVATHLADEDPAERVRRALLAELVSGPRQQPGYTRVYPLAEAEMASFEHCFVLGLTTSYFPTESDTMRFFEAVNDADEEFGREHTGRRARAIFGTLLTGSADATLSVPKHTVDGTEHVPAPVVSELERYVDRDATDTEGSDPLPRVVSEDVQEAYGSWASRETFDDPERATEPLDAATGLSETARGFATQGATASWRRSKPGVSPHDAQVSSILETVPDLGESYSPSALEDYARCPFVFYAKRVLDFDEDYGDEEGITRADRGTYVHRVLADFYRRLRDDADEPVDLTAHDADALEAALLEAALDHLDDLGEIETPFSERTVGRLLSGLGGPAENDYYHSGPASSDGLLARFLDAERERQTGVKTQPTYFEGALGVHRDGVELLSDDPTTVDTPDGPVDVRGIADRVDVASSDANELHVRDYKTGSTPSRKDVVSGLKLQLPLYGLALETALERRTGESHETVAGSYYTLKSPDDIDPVVSQVASREAADPESGPPLVPSLSQSWRLPLDTRAEFRAFVHDVTATRVGRIATAAEAGAFQPTLLSESVAGCEDCAFRHTCDVRHHTTQDTLDELDESTHYISERATDEDVDLDAYADGGAN</sequence>
<evidence type="ECO:0000256" key="7">
    <source>
        <dbReference type="ARBA" id="ARBA00023125"/>
    </source>
</evidence>
<accession>A0A830GFW6</accession>
<evidence type="ECO:0000256" key="2">
    <source>
        <dbReference type="ARBA" id="ARBA00022741"/>
    </source>
</evidence>
<reference evidence="10 11" key="1">
    <citation type="journal article" date="2019" name="Int. J. Syst. Evol. Microbiol.">
        <title>The Global Catalogue of Microorganisms (GCM) 10K type strain sequencing project: providing services to taxonomists for standard genome sequencing and annotation.</title>
        <authorList>
            <consortium name="The Broad Institute Genomics Platform"/>
            <consortium name="The Broad Institute Genome Sequencing Center for Infectious Disease"/>
            <person name="Wu L."/>
            <person name="Ma J."/>
        </authorList>
    </citation>
    <scope>NUCLEOTIDE SEQUENCE [LARGE SCALE GENOMIC DNA]</scope>
    <source>
        <strain evidence="10 11">JCM 16331</strain>
    </source>
</reference>
<dbReference type="OrthoDB" id="321806at2157"/>
<dbReference type="InterPro" id="IPR027417">
    <property type="entry name" value="P-loop_NTPase"/>
</dbReference>
<dbReference type="Gene3D" id="3.40.50.300">
    <property type="entry name" value="P-loop containing nucleotide triphosphate hydrolases"/>
    <property type="match status" value="2"/>
</dbReference>
<dbReference type="RefSeq" id="WP_188879833.1">
    <property type="nucleotide sequence ID" value="NZ_BMOQ01000008.1"/>
</dbReference>
<name>A0A830GFW6_9EURY</name>
<proteinExistence type="predicted"/>
<evidence type="ECO:0000256" key="6">
    <source>
        <dbReference type="ARBA" id="ARBA00022840"/>
    </source>
</evidence>
<evidence type="ECO:0000256" key="4">
    <source>
        <dbReference type="ARBA" id="ARBA00022801"/>
    </source>
</evidence>
<dbReference type="GO" id="GO:0005524">
    <property type="term" value="F:ATP binding"/>
    <property type="evidence" value="ECO:0007669"/>
    <property type="project" value="UniProtKB-KW"/>
</dbReference>
<dbReference type="GO" id="GO:0006281">
    <property type="term" value="P:DNA repair"/>
    <property type="evidence" value="ECO:0007669"/>
    <property type="project" value="UniProtKB-KW"/>
</dbReference>
<dbReference type="GO" id="GO:0006310">
    <property type="term" value="P:DNA recombination"/>
    <property type="evidence" value="ECO:0007669"/>
    <property type="project" value="TreeGrafter"/>
</dbReference>
<dbReference type="AlphaFoldDB" id="A0A830GFW6"/>
<keyword evidence="2" id="KW-0547">Nucleotide-binding</keyword>
<organism evidence="10 11">
    <name type="scientific">Halarchaeum nitratireducens</name>
    <dbReference type="NCBI Taxonomy" id="489913"/>
    <lineage>
        <taxon>Archaea</taxon>
        <taxon>Methanobacteriati</taxon>
        <taxon>Methanobacteriota</taxon>
        <taxon>Stenosarchaea group</taxon>
        <taxon>Halobacteria</taxon>
        <taxon>Halobacteriales</taxon>
        <taxon>Halobacteriaceae</taxon>
    </lineage>
</organism>
<dbReference type="SUPFAM" id="SSF52540">
    <property type="entry name" value="P-loop containing nucleoside triphosphate hydrolases"/>
    <property type="match status" value="1"/>
</dbReference>
<evidence type="ECO:0000313" key="11">
    <source>
        <dbReference type="Proteomes" id="UP000608850"/>
    </source>
</evidence>
<dbReference type="Pfam" id="PF12705">
    <property type="entry name" value="PDDEXK_1"/>
    <property type="match status" value="1"/>
</dbReference>
<dbReference type="PANTHER" id="PTHR30591:SF1">
    <property type="entry name" value="RECBCD ENZYME SUBUNIT RECC"/>
    <property type="match status" value="1"/>
</dbReference>
<keyword evidence="8" id="KW-0234">DNA repair</keyword>
<keyword evidence="6" id="KW-0067">ATP-binding</keyword>
<dbReference type="Gene3D" id="3.90.320.10">
    <property type="match status" value="1"/>
</dbReference>
<evidence type="ECO:0000256" key="3">
    <source>
        <dbReference type="ARBA" id="ARBA00022763"/>
    </source>
</evidence>
<keyword evidence="4" id="KW-0378">Hydrolase</keyword>